<keyword evidence="3" id="KW-0227">DNA damage</keyword>
<evidence type="ECO:0000256" key="7">
    <source>
        <dbReference type="ARBA" id="ARBA00023004"/>
    </source>
</evidence>
<sequence>MQFKLESTETFTTCLDTDGRVEYMPSIFDDATSNRLFEACLNTLDWQPDQLYMFGKKITTQRKVAWVGDQDCSYTYSGVKKYPQPWTADLLWIKNKMEALVQYKFNSCLLNLYHNGSEGMGWHSDDELELDRNAPIVSLSLGAVRKFAFKHKLHKTTHAMFLENGSVLVMYPPTQEFWHHSLLKTKQLVSSRINLTFRCIQLENVD</sequence>
<evidence type="ECO:0000313" key="11">
    <source>
        <dbReference type="Proteomes" id="UP000192708"/>
    </source>
</evidence>
<keyword evidence="11" id="KW-1185">Reference proteome</keyword>
<keyword evidence="2" id="KW-0479">Metal-binding</keyword>
<dbReference type="SUPFAM" id="SSF51197">
    <property type="entry name" value="Clavaminate synthase-like"/>
    <property type="match status" value="1"/>
</dbReference>
<dbReference type="GO" id="GO:0016787">
    <property type="term" value="F:hydrolase activity"/>
    <property type="evidence" value="ECO:0007669"/>
    <property type="project" value="UniProtKB-ARBA"/>
</dbReference>
<evidence type="ECO:0000256" key="2">
    <source>
        <dbReference type="ARBA" id="ARBA00022723"/>
    </source>
</evidence>
<dbReference type="PANTHER" id="PTHR31212:SF4">
    <property type="entry name" value="ALPHA-KETOGLUTARATE-DEPENDENT DIOXYGENASE ALKB HOMOLOG 3"/>
    <property type="match status" value="1"/>
</dbReference>
<dbReference type="GO" id="GO:0051213">
    <property type="term" value="F:dioxygenase activity"/>
    <property type="evidence" value="ECO:0007669"/>
    <property type="project" value="UniProtKB-KW"/>
</dbReference>
<dbReference type="PANTHER" id="PTHR31212">
    <property type="entry name" value="ALPHA-KETOGLUTARATE-DEPENDENT DIOXYGENASE ALKB HOMOLOG 3"/>
    <property type="match status" value="1"/>
</dbReference>
<keyword evidence="5 10" id="KW-0223">Dioxygenase</keyword>
<evidence type="ECO:0000256" key="4">
    <source>
        <dbReference type="ARBA" id="ARBA00022842"/>
    </source>
</evidence>
<reference evidence="10 11" key="1">
    <citation type="submission" date="2017-04" db="EMBL/GenBank/DDBJ databases">
        <authorList>
            <person name="Afonso C.L."/>
            <person name="Miller P.J."/>
            <person name="Scott M.A."/>
            <person name="Spackman E."/>
            <person name="Goraichik I."/>
            <person name="Dimitrov K.M."/>
            <person name="Suarez D.L."/>
            <person name="Swayne D.E."/>
        </authorList>
    </citation>
    <scope>NUCLEOTIDE SEQUENCE [LARGE SCALE GENOMIC DNA]</scope>
    <source>
        <strain evidence="10 11">VK13</strain>
    </source>
</reference>
<dbReference type="RefSeq" id="WP_084285679.1">
    <property type="nucleotide sequence ID" value="NZ_FWXJ01000018.1"/>
</dbReference>
<feature type="domain" description="Fe2OG dioxygenase" evidence="9">
    <location>
        <begin position="104"/>
        <end position="201"/>
    </location>
</feature>
<dbReference type="InterPro" id="IPR027450">
    <property type="entry name" value="AlkB-like"/>
</dbReference>
<evidence type="ECO:0000256" key="1">
    <source>
        <dbReference type="ARBA" id="ARBA00001954"/>
    </source>
</evidence>
<proteinExistence type="predicted"/>
<dbReference type="InterPro" id="IPR032854">
    <property type="entry name" value="ALKBH3"/>
</dbReference>
<dbReference type="AlphaFoldDB" id="A0A1W2C219"/>
<keyword evidence="7" id="KW-0408">Iron</keyword>
<dbReference type="Pfam" id="PF13532">
    <property type="entry name" value="2OG-FeII_Oxy_2"/>
    <property type="match status" value="1"/>
</dbReference>
<dbReference type="InterPro" id="IPR005123">
    <property type="entry name" value="Oxoglu/Fe-dep_dioxygenase_dom"/>
</dbReference>
<dbReference type="GO" id="GO:0016705">
    <property type="term" value="F:oxidoreductase activity, acting on paired donors, with incorporation or reduction of molecular oxygen"/>
    <property type="evidence" value="ECO:0007669"/>
    <property type="project" value="UniProtKB-ARBA"/>
</dbReference>
<evidence type="ECO:0000256" key="5">
    <source>
        <dbReference type="ARBA" id="ARBA00022964"/>
    </source>
</evidence>
<evidence type="ECO:0000259" key="9">
    <source>
        <dbReference type="PROSITE" id="PS51471"/>
    </source>
</evidence>
<keyword evidence="8" id="KW-0234">DNA repair</keyword>
<dbReference type="Proteomes" id="UP000192708">
    <property type="component" value="Unassembled WGS sequence"/>
</dbReference>
<dbReference type="STRING" id="1938817.SAMN06296008_11814"/>
<name>A0A1W2C219_9BURK</name>
<dbReference type="Gene3D" id="2.60.120.590">
    <property type="entry name" value="Alpha-ketoglutarate-dependent dioxygenase AlkB-like"/>
    <property type="match status" value="1"/>
</dbReference>
<dbReference type="OrthoDB" id="190276at2"/>
<keyword evidence="4" id="KW-0460">Magnesium</keyword>
<dbReference type="InterPro" id="IPR037151">
    <property type="entry name" value="AlkB-like_sf"/>
</dbReference>
<evidence type="ECO:0000313" key="10">
    <source>
        <dbReference type="EMBL" id="SMC79223.1"/>
    </source>
</evidence>
<comment type="cofactor">
    <cofactor evidence="1">
        <name>Fe(2+)</name>
        <dbReference type="ChEBI" id="CHEBI:29033"/>
    </cofactor>
</comment>
<organism evidence="10 11">
    <name type="scientific">Polynucleobacter kasalickyi</name>
    <dbReference type="NCBI Taxonomy" id="1938817"/>
    <lineage>
        <taxon>Bacteria</taxon>
        <taxon>Pseudomonadati</taxon>
        <taxon>Pseudomonadota</taxon>
        <taxon>Betaproteobacteria</taxon>
        <taxon>Burkholderiales</taxon>
        <taxon>Burkholderiaceae</taxon>
        <taxon>Polynucleobacter</taxon>
    </lineage>
</organism>
<evidence type="ECO:0000256" key="8">
    <source>
        <dbReference type="ARBA" id="ARBA00023204"/>
    </source>
</evidence>
<gene>
    <name evidence="10" type="ORF">SAMN06296008_11814</name>
</gene>
<dbReference type="GO" id="GO:0140097">
    <property type="term" value="F:catalytic activity, acting on DNA"/>
    <property type="evidence" value="ECO:0007669"/>
    <property type="project" value="UniProtKB-ARBA"/>
</dbReference>
<protein>
    <submittedName>
        <fullName evidence="10">Alkylated DNA repair dioxygenase AlkB</fullName>
    </submittedName>
</protein>
<accession>A0A1W2C219</accession>
<keyword evidence="6" id="KW-0560">Oxidoreductase</keyword>
<dbReference type="FunFam" id="2.60.120.590:FF:000004">
    <property type="entry name" value="DNA oxidative demethylase ALKBH2"/>
    <property type="match status" value="1"/>
</dbReference>
<evidence type="ECO:0000256" key="6">
    <source>
        <dbReference type="ARBA" id="ARBA00023002"/>
    </source>
</evidence>
<dbReference type="GO" id="GO:0032451">
    <property type="term" value="F:demethylase activity"/>
    <property type="evidence" value="ECO:0007669"/>
    <property type="project" value="UniProtKB-ARBA"/>
</dbReference>
<dbReference type="EMBL" id="FWXJ01000018">
    <property type="protein sequence ID" value="SMC79223.1"/>
    <property type="molecule type" value="Genomic_DNA"/>
</dbReference>
<dbReference type="GO" id="GO:0006307">
    <property type="term" value="P:DNA alkylation repair"/>
    <property type="evidence" value="ECO:0007669"/>
    <property type="project" value="InterPro"/>
</dbReference>
<dbReference type="PROSITE" id="PS51471">
    <property type="entry name" value="FE2OG_OXY"/>
    <property type="match status" value="1"/>
</dbReference>
<evidence type="ECO:0000256" key="3">
    <source>
        <dbReference type="ARBA" id="ARBA00022763"/>
    </source>
</evidence>
<dbReference type="GO" id="GO:0046872">
    <property type="term" value="F:metal ion binding"/>
    <property type="evidence" value="ECO:0007669"/>
    <property type="project" value="UniProtKB-KW"/>
</dbReference>